<evidence type="ECO:0008006" key="9">
    <source>
        <dbReference type="Google" id="ProtNLM"/>
    </source>
</evidence>
<evidence type="ECO:0000256" key="5">
    <source>
        <dbReference type="ARBA" id="ARBA00022989"/>
    </source>
</evidence>
<dbReference type="PANTHER" id="PTHR30188:SF4">
    <property type="entry name" value="PROTEIN TRIGALACTOSYLDIACYLGLYCEROL 1, CHLOROPLASTIC"/>
    <property type="match status" value="1"/>
</dbReference>
<geneLocation type="plastid" evidence="8"/>
<dbReference type="NCBIfam" id="TIGR00056">
    <property type="entry name" value="MlaE family lipid ABC transporter permease subunit"/>
    <property type="match status" value="1"/>
</dbReference>
<sequence length="199" mass="21562">MVFTLQVGKEFVSLNATSMLGAVLIMAFIRELSPVITAVIVAGRVGSSFTAQIATMKVTEQIDVLYILKTDPINHLVAPRVYACILVLPILNIISFVTSIFSSILTAFMLYGVTPALFFISSYRLIAYLDLLYSSIKALVFGLLISIVSCSYGLTAKGGSKGVGQSTTSSVVTSLIFIFIIDFLLSYLMFNSAESILRL</sequence>
<name>A0A4D6BLA5_9FLOR</name>
<comment type="caution">
    <text evidence="7">Lacks conserved residue(s) required for the propagation of feature annotation.</text>
</comment>
<dbReference type="GO" id="GO:0005548">
    <property type="term" value="F:phospholipid transporter activity"/>
    <property type="evidence" value="ECO:0007669"/>
    <property type="project" value="TreeGrafter"/>
</dbReference>
<dbReference type="GO" id="GO:0043190">
    <property type="term" value="C:ATP-binding cassette (ABC) transporter complex"/>
    <property type="evidence" value="ECO:0007669"/>
    <property type="project" value="InterPro"/>
</dbReference>
<evidence type="ECO:0000313" key="8">
    <source>
        <dbReference type="EMBL" id="QBX88724.1"/>
    </source>
</evidence>
<keyword evidence="8" id="KW-0934">Plastid</keyword>
<gene>
    <name evidence="8" type="primary">ycf63</name>
</gene>
<comment type="similarity">
    <text evidence="2 7">Belongs to the MlaE permease family.</text>
</comment>
<keyword evidence="5 7" id="KW-1133">Transmembrane helix</keyword>
<accession>A0A4D6BLA5</accession>
<protein>
    <recommendedName>
        <fullName evidence="9">ABC transporter permease</fullName>
    </recommendedName>
</protein>
<organism evidence="8">
    <name type="scientific">Balbiania investiens</name>
    <dbReference type="NCBI Taxonomy" id="111861"/>
    <lineage>
        <taxon>Eukaryota</taxon>
        <taxon>Rhodophyta</taxon>
        <taxon>Florideophyceae</taxon>
        <taxon>Nemaliophycidae</taxon>
        <taxon>Balbianiales</taxon>
        <taxon>Balbianiaceae</taxon>
        <taxon>Balbiania</taxon>
    </lineage>
</organism>
<dbReference type="RefSeq" id="YP_009628941.1">
    <property type="nucleotide sequence ID" value="NC_042171.1"/>
</dbReference>
<evidence type="ECO:0000256" key="1">
    <source>
        <dbReference type="ARBA" id="ARBA00004141"/>
    </source>
</evidence>
<keyword evidence="4 7" id="KW-0812">Transmembrane</keyword>
<dbReference type="PANTHER" id="PTHR30188">
    <property type="entry name" value="ABC TRANSPORTER PERMEASE PROTEIN-RELATED"/>
    <property type="match status" value="1"/>
</dbReference>
<feature type="transmembrane region" description="Helical" evidence="7">
    <location>
        <begin position="138"/>
        <end position="156"/>
    </location>
</feature>
<keyword evidence="6 7" id="KW-0472">Membrane</keyword>
<dbReference type="GeneID" id="40138892"/>
<evidence type="ECO:0000256" key="3">
    <source>
        <dbReference type="ARBA" id="ARBA00022448"/>
    </source>
</evidence>
<dbReference type="InterPro" id="IPR003453">
    <property type="entry name" value="ABC_MlaE_roteobac"/>
</dbReference>
<evidence type="ECO:0000256" key="7">
    <source>
        <dbReference type="RuleBase" id="RU362044"/>
    </source>
</evidence>
<comment type="subcellular location">
    <subcellularLocation>
        <location evidence="1">Membrane</location>
        <topology evidence="1">Multi-pass membrane protein</topology>
    </subcellularLocation>
</comment>
<dbReference type="EMBL" id="MH026108">
    <property type="protein sequence ID" value="QBX88724.1"/>
    <property type="molecule type" value="Genomic_DNA"/>
</dbReference>
<dbReference type="AlphaFoldDB" id="A0A4D6BLA5"/>
<evidence type="ECO:0000256" key="6">
    <source>
        <dbReference type="ARBA" id="ARBA00023136"/>
    </source>
</evidence>
<dbReference type="InterPro" id="IPR030802">
    <property type="entry name" value="Permease_MalE"/>
</dbReference>
<feature type="transmembrane region" description="Helical" evidence="7">
    <location>
        <begin position="104"/>
        <end position="126"/>
    </location>
</feature>
<feature type="transmembrane region" description="Helical" evidence="7">
    <location>
        <begin position="168"/>
        <end position="190"/>
    </location>
</feature>
<proteinExistence type="inferred from homology"/>
<keyword evidence="3" id="KW-0813">Transport</keyword>
<dbReference type="Pfam" id="PF02405">
    <property type="entry name" value="MlaE"/>
    <property type="match status" value="1"/>
</dbReference>
<reference evidence="8" key="1">
    <citation type="journal article" date="2019" name="Phycologia">
        <title>Chloroplast and mitochondrial genomes of Balbiania investiens (Balbianiales, Nemaliophycidae).</title>
        <authorList>
            <person name="Evans J.R."/>
            <person name="StAmour N."/>
            <person name="Verbruggen H."/>
            <person name="Salomaki E.D."/>
            <person name="Vis M.L."/>
        </authorList>
    </citation>
    <scope>NUCLEOTIDE SEQUENCE</scope>
</reference>
<evidence type="ECO:0000256" key="4">
    <source>
        <dbReference type="ARBA" id="ARBA00022692"/>
    </source>
</evidence>
<evidence type="ECO:0000256" key="2">
    <source>
        <dbReference type="ARBA" id="ARBA00007556"/>
    </source>
</evidence>
<feature type="transmembrane region" description="Helical" evidence="7">
    <location>
        <begin position="77"/>
        <end position="98"/>
    </location>
</feature>